<evidence type="ECO:0008006" key="4">
    <source>
        <dbReference type="Google" id="ProtNLM"/>
    </source>
</evidence>
<keyword evidence="3" id="KW-1185">Reference proteome</keyword>
<proteinExistence type="predicted"/>
<dbReference type="InterPro" id="IPR019219">
    <property type="entry name" value="DUF2130"/>
</dbReference>
<evidence type="ECO:0000313" key="3">
    <source>
        <dbReference type="Proteomes" id="UP000232230"/>
    </source>
</evidence>
<sequence length="441" mass="51414">MDIQTNNKNLMFTCPHCGKETNLLKSDEFRTHVENYIVQQQFELIEATKKQEQQNSENILQSTIENLQKELQIEKSKIEFSLRQEMSEKINNLNQELQKNNHQFEIEKQKLIEEKTSEIQALKFANEEFKNNAELKYKAEYQDVINELKNKNEQLSLATQNELEKLASQYSLDLEKTKSEIDNKYRNEIESLKIANAQNKIIHSKTKGENFEIEVETELRKCFGMNDAIDKINISVDNTKADFKQSIKFKGDVVGTIIYEVKNAVWSDNWEEKLNSDIAKMGHKYGILIATSFNDKYKGIPFTRSIKFNNIWITDSESFVFVAQILKNMILAEHELQMKIKSLNKIIDDSSNNELNNAIKAYEDKIKKLELFCTSDIPQALKICRKELINLESVSRTLNSASQKTEKAKERIEKQLFKKIIEGLSKILDNIAFEVFDEDKY</sequence>
<organism evidence="2 3">
    <name type="scientific">Williamsoniiplasma somnilux</name>
    <dbReference type="NCBI Taxonomy" id="215578"/>
    <lineage>
        <taxon>Bacteria</taxon>
        <taxon>Bacillati</taxon>
        <taxon>Mycoplasmatota</taxon>
        <taxon>Mollicutes</taxon>
        <taxon>Entomoplasmatales</taxon>
        <taxon>Williamsoniiplasma</taxon>
    </lineage>
</organism>
<protein>
    <recommendedName>
        <fullName evidence="4">DUF2130 domain-containing protein</fullName>
    </recommendedName>
</protein>
<evidence type="ECO:0000256" key="1">
    <source>
        <dbReference type="SAM" id="Coils"/>
    </source>
</evidence>
<feature type="coiled-coil region" evidence="1">
    <location>
        <begin position="50"/>
        <end position="180"/>
    </location>
</feature>
<dbReference type="KEGG" id="esx:ESOMN_v1c05940"/>
<dbReference type="RefSeq" id="WP_024863491.1">
    <property type="nucleotide sequence ID" value="NZ_CP024965.1"/>
</dbReference>
<keyword evidence="1" id="KW-0175">Coiled coil</keyword>
<evidence type="ECO:0000313" key="2">
    <source>
        <dbReference type="EMBL" id="ATZ18976.1"/>
    </source>
</evidence>
<accession>A0A2K8NZK3</accession>
<name>A0A2K8NZK3_9MOLU</name>
<dbReference type="EMBL" id="CP024965">
    <property type="protein sequence ID" value="ATZ18976.1"/>
    <property type="molecule type" value="Genomic_DNA"/>
</dbReference>
<gene>
    <name evidence="2" type="ORF">ESOMN_v1c05940</name>
</gene>
<feature type="coiled-coil region" evidence="1">
    <location>
        <begin position="352"/>
        <end position="411"/>
    </location>
</feature>
<dbReference type="AlphaFoldDB" id="A0A2K8NZK3"/>
<dbReference type="Proteomes" id="UP000232230">
    <property type="component" value="Chromosome"/>
</dbReference>
<reference evidence="2 3" key="1">
    <citation type="submission" date="2017-11" db="EMBL/GenBank/DDBJ databases">
        <title>Genome sequence of Entomoplasma somnilux PYAN-1 (ATCC 49194).</title>
        <authorList>
            <person name="Lo W.-S."/>
            <person name="Gasparich G.E."/>
            <person name="Kuo C.-H."/>
        </authorList>
    </citation>
    <scope>NUCLEOTIDE SEQUENCE [LARGE SCALE GENOMIC DNA]</scope>
    <source>
        <strain evidence="2 3">PYAN-1</strain>
    </source>
</reference>
<dbReference type="Pfam" id="PF09903">
    <property type="entry name" value="DUF2130"/>
    <property type="match status" value="1"/>
</dbReference>